<dbReference type="RefSeq" id="WP_331244496.1">
    <property type="nucleotide sequence ID" value="NZ_JAQSGJ010000063.1"/>
</dbReference>
<sequence>MHNINDLNAAWIQSGQNYTDLQNKSQKMAVALAADPSTYTKDQVQKMQDELDAAKTARDFAKSQLDDAKAQAAASKPEPIANKQVTVTKPATAAEDFVHNFVDVATGKVNIRDLVTSGNTDGDTSNAGLTIPPDIQTNINQLKRQYASLEPYVSIENVTTPTGTRVYEPFETLTPLANLDDENAAIPDNDDPKLYNIKYTIHRYAGISTMPNTLLQDSAENIQAWIEQFVGRKDVVTRNGAILGVMNDAPKKPTIAKFDDILDMIYTAVDPAIVSTSVLMTNVSGFATLAKVKDAMGDYLIQANVVPDMPYSIRGHQVIVISDRWLPDAVDSKGAFVSHPLYYGDLAQAAKLFDRQQMSLVVTNIGAGAFEHDQTKLRVIDRFDVEATDKDAFVAGSFAAVADQQANFAAGSPASK</sequence>
<dbReference type="SUPFAM" id="SSF56563">
    <property type="entry name" value="Major capsid protein gp5"/>
    <property type="match status" value="1"/>
</dbReference>
<proteinExistence type="predicted"/>
<reference evidence="4 5" key="1">
    <citation type="submission" date="2023-02" db="EMBL/GenBank/DDBJ databases">
        <title>The predominant lactic acid bacteria and yeasts involved in the spontaneous fermentation of millet during the production of the traditional porridge Hausa koko in Ghana.</title>
        <authorList>
            <person name="Atter A."/>
            <person name="Diaz M."/>
        </authorList>
    </citation>
    <scope>NUCLEOTIDE SEQUENCE [LARGE SCALE GENOMIC DNA]</scope>
    <source>
        <strain evidence="4 5">FI11640</strain>
    </source>
</reference>
<evidence type="ECO:0000256" key="1">
    <source>
        <dbReference type="ARBA" id="ARBA00004328"/>
    </source>
</evidence>
<accession>A0ABU7T339</accession>
<dbReference type="EMBL" id="JAQSGK010000063">
    <property type="protein sequence ID" value="MEE6717029.1"/>
    <property type="molecule type" value="Genomic_DNA"/>
</dbReference>
<organism evidence="4 5">
    <name type="scientific">Schleiferilactobacillus harbinensis</name>
    <dbReference type="NCBI Taxonomy" id="304207"/>
    <lineage>
        <taxon>Bacteria</taxon>
        <taxon>Bacillati</taxon>
        <taxon>Bacillota</taxon>
        <taxon>Bacilli</taxon>
        <taxon>Lactobacillales</taxon>
        <taxon>Lactobacillaceae</taxon>
        <taxon>Schleiferilactobacillus</taxon>
    </lineage>
</organism>
<dbReference type="Proteomes" id="UP001330016">
    <property type="component" value="Unassembled WGS sequence"/>
</dbReference>
<name>A0ABU7T339_9LACO</name>
<feature type="coiled-coil region" evidence="2">
    <location>
        <begin position="44"/>
        <end position="71"/>
    </location>
</feature>
<evidence type="ECO:0000259" key="3">
    <source>
        <dbReference type="Pfam" id="PF05065"/>
    </source>
</evidence>
<dbReference type="NCBIfam" id="TIGR01554">
    <property type="entry name" value="major_cap_HK97"/>
    <property type="match status" value="1"/>
</dbReference>
<dbReference type="Pfam" id="PF05065">
    <property type="entry name" value="Phage_capsid"/>
    <property type="match status" value="1"/>
</dbReference>
<evidence type="ECO:0000256" key="2">
    <source>
        <dbReference type="SAM" id="Coils"/>
    </source>
</evidence>
<evidence type="ECO:0000313" key="5">
    <source>
        <dbReference type="Proteomes" id="UP001330016"/>
    </source>
</evidence>
<comment type="caution">
    <text evidence="4">The sequence shown here is derived from an EMBL/GenBank/DDBJ whole genome shotgun (WGS) entry which is preliminary data.</text>
</comment>
<comment type="subcellular location">
    <subcellularLocation>
        <location evidence="1">Virion</location>
    </subcellularLocation>
</comment>
<keyword evidence="2" id="KW-0175">Coiled coil</keyword>
<evidence type="ECO:0000313" key="4">
    <source>
        <dbReference type="EMBL" id="MEE6717029.1"/>
    </source>
</evidence>
<protein>
    <submittedName>
        <fullName evidence="4">Phage major capsid protein</fullName>
    </submittedName>
</protein>
<dbReference type="InterPro" id="IPR024455">
    <property type="entry name" value="Phage_capsid"/>
</dbReference>
<feature type="domain" description="Phage capsid-like C-terminal" evidence="3">
    <location>
        <begin position="128"/>
        <end position="397"/>
    </location>
</feature>
<gene>
    <name evidence="4" type="ORF">PS435_14340</name>
</gene>
<keyword evidence="5" id="KW-1185">Reference proteome</keyword>
<dbReference type="InterPro" id="IPR054612">
    <property type="entry name" value="Phage_capsid-like_C"/>
</dbReference>